<evidence type="ECO:0000256" key="1">
    <source>
        <dbReference type="SAM" id="Phobius"/>
    </source>
</evidence>
<evidence type="ECO:0000313" key="2">
    <source>
        <dbReference type="EMBL" id="QZP37227.1"/>
    </source>
</evidence>
<protein>
    <recommendedName>
        <fullName evidence="4">Zinc ribbon domain-containing protein</fullName>
    </recommendedName>
</protein>
<gene>
    <name evidence="2" type="ORF">K6T50_13210</name>
</gene>
<evidence type="ECO:0008006" key="4">
    <source>
        <dbReference type="Google" id="ProtNLM"/>
    </source>
</evidence>
<sequence>MAASTAEATVRLLLTGVLCLVPTVAYLGLLRLLDRLRSDVLVEHTMRIAAEEEASEVAGDDWDDPRRARRLVLCSDCATLRSPRPGSCPTCGASLEEVADRPAFDRGPRGS</sequence>
<evidence type="ECO:0000313" key="3">
    <source>
        <dbReference type="Proteomes" id="UP000826254"/>
    </source>
</evidence>
<feature type="transmembrane region" description="Helical" evidence="1">
    <location>
        <begin position="12"/>
        <end position="33"/>
    </location>
</feature>
<dbReference type="KEGG" id="hmp:K6T50_13210"/>
<keyword evidence="1" id="KW-0812">Transmembrane</keyword>
<accession>A0A8T8WBK2</accession>
<dbReference type="RefSeq" id="WP_222607039.1">
    <property type="nucleotide sequence ID" value="NZ_CP081958.1"/>
</dbReference>
<dbReference type="AlphaFoldDB" id="A0A8T8WBK2"/>
<keyword evidence="3" id="KW-1185">Reference proteome</keyword>
<keyword evidence="1" id="KW-0472">Membrane</keyword>
<reference evidence="2 3" key="1">
    <citation type="journal article" date="2021" name="Int. J. Syst. Evol. Microbiol.">
        <title>Halobaculum halophilum sp. nov. and Halobaculum salinum sp. nov., isolated from salt lake and saline soil.</title>
        <authorList>
            <person name="Cui H.L."/>
            <person name="Shi X.W."/>
            <person name="Yin X.M."/>
            <person name="Yang X.Y."/>
            <person name="Hou J."/>
            <person name="Zhu L."/>
        </authorList>
    </citation>
    <scope>NUCLEOTIDE SEQUENCE [LARGE SCALE GENOMIC DNA]</scope>
    <source>
        <strain evidence="2 3">NBRC 109044</strain>
    </source>
</reference>
<organism evidence="2 3">
    <name type="scientific">Halobaculum magnesiiphilum</name>
    <dbReference type="NCBI Taxonomy" id="1017351"/>
    <lineage>
        <taxon>Archaea</taxon>
        <taxon>Methanobacteriati</taxon>
        <taxon>Methanobacteriota</taxon>
        <taxon>Stenosarchaea group</taxon>
        <taxon>Halobacteria</taxon>
        <taxon>Halobacteriales</taxon>
        <taxon>Haloferacaceae</taxon>
        <taxon>Halobaculum</taxon>
    </lineage>
</organism>
<dbReference type="EMBL" id="CP081958">
    <property type="protein sequence ID" value="QZP37227.1"/>
    <property type="molecule type" value="Genomic_DNA"/>
</dbReference>
<dbReference type="GeneID" id="67179118"/>
<dbReference type="Proteomes" id="UP000826254">
    <property type="component" value="Chromosome"/>
</dbReference>
<keyword evidence="1" id="KW-1133">Transmembrane helix</keyword>
<name>A0A8T8WBK2_9EURY</name>
<proteinExistence type="predicted"/>